<name>W5T2W4_BORHE</name>
<dbReference type="AlphaFoldDB" id="W5T2W4"/>
<gene>
    <name evidence="1" type="ORF">BHO_0900058</name>
</gene>
<accession>W5T2W4</accession>
<evidence type="ECO:0008006" key="2">
    <source>
        <dbReference type="Google" id="ProtNLM"/>
    </source>
</evidence>
<keyword evidence="1" id="KW-0614">Plasmid</keyword>
<dbReference type="EMBL" id="CP005719">
    <property type="protein sequence ID" value="AHH13258.1"/>
    <property type="molecule type" value="Genomic_DNA"/>
</dbReference>
<geneLocation type="plasmid" evidence="1">
    <name>unnamed</name>
</geneLocation>
<dbReference type="HOGENOM" id="CLU_989258_0_0_12"/>
<organism evidence="1">
    <name type="scientific">Borrelia hermsii YBT</name>
    <dbReference type="NCBI Taxonomy" id="1313295"/>
    <lineage>
        <taxon>Bacteria</taxon>
        <taxon>Pseudomonadati</taxon>
        <taxon>Spirochaetota</taxon>
        <taxon>Spirochaetia</taxon>
        <taxon>Spirochaetales</taxon>
        <taxon>Borreliaceae</taxon>
        <taxon>Borrelia</taxon>
    </lineage>
</organism>
<sequence>MFVKKFYFYFLFSVINISYLYSFDSFNRELNEILEDYYSGRADKLLIKNDEDVYVNRFENFKETLRETNPDIKSYFINLANYQIARLLQNKEGRKNSSKSYSVLKATKKDLLEFIVSKDFESAEKIVQSDVYRILGDVNLMLLRYAGGAALSKLANETRRYFEKSLEINSKNSFANTSIASWYLYAPRVAGGDPNKTLSFAQSGLKFSQTNVEKYFANIWISQAYFLLRNAEESLKYIVKAGDIFPNGAFHKMVLEQNKSGNLFMDFPIKN</sequence>
<protein>
    <recommendedName>
        <fullName evidence="2">Tetratricopeptide repeat domain protein</fullName>
    </recommendedName>
</protein>
<dbReference type="InterPro" id="IPR011990">
    <property type="entry name" value="TPR-like_helical_dom_sf"/>
</dbReference>
<dbReference type="Gene3D" id="1.25.40.10">
    <property type="entry name" value="Tetratricopeptide repeat domain"/>
    <property type="match status" value="1"/>
</dbReference>
<proteinExistence type="predicted"/>
<reference evidence="1" key="1">
    <citation type="submission" date="2013-04" db="EMBL/GenBank/DDBJ databases">
        <title>Comparative Genomics of Relapsing Fever Spirochetes.</title>
        <authorList>
            <person name="Schwan T.G."/>
            <person name="Raffel S.J."/>
            <person name="Porcella S.F."/>
            <person name="Martens C.A."/>
            <person name="Bruno D.P."/>
            <person name="Ricklefs S.M."/>
            <person name="Barbian K.B."/>
        </authorList>
    </citation>
    <scope>NUCLEOTIDE SEQUENCE</scope>
    <source>
        <strain evidence="1">YBT</strain>
        <plasmid evidence="1">unnamed</plasmid>
    </source>
</reference>
<evidence type="ECO:0000313" key="1">
    <source>
        <dbReference type="EMBL" id="AHH13258.1"/>
    </source>
</evidence>